<dbReference type="AlphaFoldDB" id="A0AAD7T671"/>
<keyword evidence="3" id="KW-1185">Reference proteome</keyword>
<protein>
    <submittedName>
        <fullName evidence="2">Uncharacterized protein</fullName>
    </submittedName>
</protein>
<dbReference type="Proteomes" id="UP001221898">
    <property type="component" value="Unassembled WGS sequence"/>
</dbReference>
<reference evidence="2" key="1">
    <citation type="journal article" date="2023" name="Science">
        <title>Genome structures resolve the early diversification of teleost fishes.</title>
        <authorList>
            <person name="Parey E."/>
            <person name="Louis A."/>
            <person name="Montfort J."/>
            <person name="Bouchez O."/>
            <person name="Roques C."/>
            <person name="Iampietro C."/>
            <person name="Lluch J."/>
            <person name="Castinel A."/>
            <person name="Donnadieu C."/>
            <person name="Desvignes T."/>
            <person name="Floi Bucao C."/>
            <person name="Jouanno E."/>
            <person name="Wen M."/>
            <person name="Mejri S."/>
            <person name="Dirks R."/>
            <person name="Jansen H."/>
            <person name="Henkel C."/>
            <person name="Chen W.J."/>
            <person name="Zahm M."/>
            <person name="Cabau C."/>
            <person name="Klopp C."/>
            <person name="Thompson A.W."/>
            <person name="Robinson-Rechavi M."/>
            <person name="Braasch I."/>
            <person name="Lecointre G."/>
            <person name="Bobe J."/>
            <person name="Postlethwait J.H."/>
            <person name="Berthelot C."/>
            <person name="Roest Crollius H."/>
            <person name="Guiguen Y."/>
        </authorList>
    </citation>
    <scope>NUCLEOTIDE SEQUENCE</scope>
    <source>
        <strain evidence="2">NC1722</strain>
    </source>
</reference>
<evidence type="ECO:0000313" key="3">
    <source>
        <dbReference type="Proteomes" id="UP001221898"/>
    </source>
</evidence>
<accession>A0AAD7T671</accession>
<proteinExistence type="predicted"/>
<gene>
    <name evidence="2" type="ORF">AAFF_G00008250</name>
</gene>
<comment type="caution">
    <text evidence="2">The sequence shown here is derived from an EMBL/GenBank/DDBJ whole genome shotgun (WGS) entry which is preliminary data.</text>
</comment>
<evidence type="ECO:0000313" key="2">
    <source>
        <dbReference type="EMBL" id="KAJ8415127.1"/>
    </source>
</evidence>
<dbReference type="EMBL" id="JAINUG010000010">
    <property type="protein sequence ID" value="KAJ8415127.1"/>
    <property type="molecule type" value="Genomic_DNA"/>
</dbReference>
<feature type="region of interest" description="Disordered" evidence="1">
    <location>
        <begin position="75"/>
        <end position="98"/>
    </location>
</feature>
<name>A0AAD7T671_9TELE</name>
<sequence>MKTDIWTEITKNVNATGSGQMGTVEQELKWKNLKAKPTKDNAEANKTQTGNKGDYTDVVLDIIGGKNSHALHRIPGVVGGDESKVAGGSEPVPPNADE</sequence>
<organism evidence="2 3">
    <name type="scientific">Aldrovandia affinis</name>
    <dbReference type="NCBI Taxonomy" id="143900"/>
    <lineage>
        <taxon>Eukaryota</taxon>
        <taxon>Metazoa</taxon>
        <taxon>Chordata</taxon>
        <taxon>Craniata</taxon>
        <taxon>Vertebrata</taxon>
        <taxon>Euteleostomi</taxon>
        <taxon>Actinopterygii</taxon>
        <taxon>Neopterygii</taxon>
        <taxon>Teleostei</taxon>
        <taxon>Notacanthiformes</taxon>
        <taxon>Halosauridae</taxon>
        <taxon>Aldrovandia</taxon>
    </lineage>
</organism>
<evidence type="ECO:0000256" key="1">
    <source>
        <dbReference type="SAM" id="MobiDB-lite"/>
    </source>
</evidence>